<dbReference type="PANTHER" id="PTHR42707">
    <property type="entry name" value="ACYL-COA DEHYDROGENASE"/>
    <property type="match status" value="1"/>
</dbReference>
<name>A0A2M9FWA6_9PROT</name>
<dbReference type="PANTHER" id="PTHR42707:SF3">
    <property type="entry name" value="ACYL-COA DEHYDROGENASE AIDB-RELATED"/>
    <property type="match status" value="1"/>
</dbReference>
<dbReference type="InterPro" id="IPR009075">
    <property type="entry name" value="AcylCo_DH/oxidase_C"/>
</dbReference>
<dbReference type="Proteomes" id="UP000229498">
    <property type="component" value="Unassembled WGS sequence"/>
</dbReference>
<comment type="similarity">
    <text evidence="2 5">Belongs to the acyl-CoA dehydrogenase family.</text>
</comment>
<evidence type="ECO:0000313" key="11">
    <source>
        <dbReference type="Proteomes" id="UP000229498"/>
    </source>
</evidence>
<evidence type="ECO:0000259" key="8">
    <source>
        <dbReference type="Pfam" id="PF02770"/>
    </source>
</evidence>
<keyword evidence="5" id="KW-0560">Oxidoreductase</keyword>
<evidence type="ECO:0000256" key="6">
    <source>
        <dbReference type="SAM" id="MobiDB-lite"/>
    </source>
</evidence>
<feature type="region of interest" description="Disordered" evidence="6">
    <location>
        <begin position="1"/>
        <end position="23"/>
    </location>
</feature>
<dbReference type="InterPro" id="IPR006089">
    <property type="entry name" value="Acyl-CoA_DH_CS"/>
</dbReference>
<dbReference type="AlphaFoldDB" id="A0A2M9FWA6"/>
<dbReference type="OrthoDB" id="9771038at2"/>
<evidence type="ECO:0000256" key="5">
    <source>
        <dbReference type="RuleBase" id="RU362125"/>
    </source>
</evidence>
<feature type="compositionally biased region" description="Basic and acidic residues" evidence="6">
    <location>
        <begin position="1"/>
        <end position="12"/>
    </location>
</feature>
<comment type="cofactor">
    <cofactor evidence="1 5">
        <name>FAD</name>
        <dbReference type="ChEBI" id="CHEBI:57692"/>
    </cofactor>
</comment>
<dbReference type="InterPro" id="IPR009100">
    <property type="entry name" value="AcylCoA_DH/oxidase_NM_dom_sf"/>
</dbReference>
<evidence type="ECO:0000256" key="3">
    <source>
        <dbReference type="ARBA" id="ARBA00022630"/>
    </source>
</evidence>
<organism evidence="10 11">
    <name type="scientific">Minwuia thermotolerans</name>
    <dbReference type="NCBI Taxonomy" id="2056226"/>
    <lineage>
        <taxon>Bacteria</taxon>
        <taxon>Pseudomonadati</taxon>
        <taxon>Pseudomonadota</taxon>
        <taxon>Alphaproteobacteria</taxon>
        <taxon>Minwuiales</taxon>
        <taxon>Minwuiaceae</taxon>
        <taxon>Minwuia</taxon>
    </lineage>
</organism>
<feature type="domain" description="Adaptive response protein AidB N-terminal" evidence="9">
    <location>
        <begin position="17"/>
        <end position="171"/>
    </location>
</feature>
<dbReference type="Gene3D" id="1.20.140.10">
    <property type="entry name" value="Butyryl-CoA Dehydrogenase, subunit A, domain 3"/>
    <property type="match status" value="1"/>
</dbReference>
<dbReference type="InterPro" id="IPR006091">
    <property type="entry name" value="Acyl-CoA_Oxase/DH_mid-dom"/>
</dbReference>
<evidence type="ECO:0000259" key="9">
    <source>
        <dbReference type="Pfam" id="PF18158"/>
    </source>
</evidence>
<proteinExistence type="inferred from homology"/>
<dbReference type="Gene3D" id="6.10.250.600">
    <property type="match status" value="1"/>
</dbReference>
<evidence type="ECO:0000313" key="10">
    <source>
        <dbReference type="EMBL" id="PJK27755.1"/>
    </source>
</evidence>
<evidence type="ECO:0000256" key="1">
    <source>
        <dbReference type="ARBA" id="ARBA00001974"/>
    </source>
</evidence>
<protein>
    <submittedName>
        <fullName evidence="10">DNA alkylation response protein</fullName>
    </submittedName>
</protein>
<sequence>MSHLRPRAELTTHEVSNQPPPLEDYNLYRSDAALKEALHRHGAGWAEAHVDAMGEELGRAETFEHGRLANVFPPVLKTHDRYGHRIDEAEFHPSYHHMMALGMRHGQHSIAWEGRKGGHAAYAAMLYMTYQVEGGVCCPLTMTYAAMPALQRQPEATETWRKGIMSHEYDPRSIPPEQKTGLTIGMAMTEKQGGSDVRANTTRARPLGAGGPGGEYELTGHKWFCSAPMCDAFLTLAYTDEGLSCFLMPRWRPDGSRNAFQLQRLKDKLGNKSNASSEIEYHGAWAVMIGEEGRGVRTIIDMVMHTRLDCTAGPTALMRQAVAQAAHHVEHRVAFQKKLSQQPLMRNVIADLSVEQEAATAMFMAVAQAYDDGMADEEAAAFARIAVSVSKYWANKRVTPLVVEAMECLGGAGYVEETIMPRLFKEAPLNGIWEGSGNVICLDVLRAMQREPHALELFLKSLNDAKGRDTRLDAAIDDLAGEFARPEGIEMRARRIVEKMAMTWQGALLTAAAPTAVADAFLASRLDGDWGRAFGTLPDGLDLQPMIDRAMPAA</sequence>
<keyword evidence="4 5" id="KW-0274">FAD</keyword>
<dbReference type="Pfam" id="PF02770">
    <property type="entry name" value="Acyl-CoA_dh_M"/>
    <property type="match status" value="1"/>
</dbReference>
<dbReference type="Pfam" id="PF18158">
    <property type="entry name" value="AidB_N"/>
    <property type="match status" value="1"/>
</dbReference>
<accession>A0A2M9FWA6</accession>
<dbReference type="InterPro" id="IPR052904">
    <property type="entry name" value="Acyl-CoA_dehydrogenase-like"/>
</dbReference>
<evidence type="ECO:0000256" key="4">
    <source>
        <dbReference type="ARBA" id="ARBA00022827"/>
    </source>
</evidence>
<keyword evidence="11" id="KW-1185">Reference proteome</keyword>
<dbReference type="Pfam" id="PF00441">
    <property type="entry name" value="Acyl-CoA_dh_1"/>
    <property type="match status" value="1"/>
</dbReference>
<evidence type="ECO:0000259" key="7">
    <source>
        <dbReference type="Pfam" id="PF00441"/>
    </source>
</evidence>
<dbReference type="GO" id="GO:0003995">
    <property type="term" value="F:acyl-CoA dehydrogenase activity"/>
    <property type="evidence" value="ECO:0007669"/>
    <property type="project" value="InterPro"/>
</dbReference>
<dbReference type="SUPFAM" id="SSF47203">
    <property type="entry name" value="Acyl-CoA dehydrogenase C-terminal domain-like"/>
    <property type="match status" value="1"/>
</dbReference>
<feature type="domain" description="Acyl-CoA oxidase/dehydrogenase middle" evidence="8">
    <location>
        <begin position="185"/>
        <end position="281"/>
    </location>
</feature>
<dbReference type="InterPro" id="IPR036250">
    <property type="entry name" value="AcylCo_DH-like_C"/>
</dbReference>
<dbReference type="PROSITE" id="PS00073">
    <property type="entry name" value="ACYL_COA_DH_2"/>
    <property type="match status" value="1"/>
</dbReference>
<dbReference type="InterPro" id="IPR041504">
    <property type="entry name" value="AidB_N"/>
</dbReference>
<comment type="caution">
    <text evidence="10">The sequence shown here is derived from an EMBL/GenBank/DDBJ whole genome shotgun (WGS) entry which is preliminary data.</text>
</comment>
<keyword evidence="3 5" id="KW-0285">Flavoprotein</keyword>
<evidence type="ECO:0000256" key="2">
    <source>
        <dbReference type="ARBA" id="ARBA00009347"/>
    </source>
</evidence>
<gene>
    <name evidence="10" type="ORF">CVT23_19915</name>
</gene>
<dbReference type="Gene3D" id="2.40.110.20">
    <property type="match status" value="1"/>
</dbReference>
<dbReference type="RefSeq" id="WP_109795580.1">
    <property type="nucleotide sequence ID" value="NZ_PHIG01000054.1"/>
</dbReference>
<feature type="domain" description="Acyl-CoA dehydrogenase/oxidase C-terminal" evidence="7">
    <location>
        <begin position="293"/>
        <end position="448"/>
    </location>
</feature>
<dbReference type="EMBL" id="PHIG01000054">
    <property type="protein sequence ID" value="PJK27755.1"/>
    <property type="molecule type" value="Genomic_DNA"/>
</dbReference>
<reference evidence="10 11" key="1">
    <citation type="submission" date="2017-11" db="EMBL/GenBank/DDBJ databases">
        <title>Draft genome sequence of Rhizobiales bacterium SY3-13.</title>
        <authorList>
            <person name="Sun C."/>
        </authorList>
    </citation>
    <scope>NUCLEOTIDE SEQUENCE [LARGE SCALE GENOMIC DNA]</scope>
    <source>
        <strain evidence="10 11">SY3-13</strain>
    </source>
</reference>
<dbReference type="PROSITE" id="PS00072">
    <property type="entry name" value="ACYL_COA_DH_1"/>
    <property type="match status" value="1"/>
</dbReference>
<dbReference type="SUPFAM" id="SSF56645">
    <property type="entry name" value="Acyl-CoA dehydrogenase NM domain-like"/>
    <property type="match status" value="1"/>
</dbReference>